<dbReference type="SUPFAM" id="SSF56601">
    <property type="entry name" value="beta-lactamase/transpeptidase-like"/>
    <property type="match status" value="1"/>
</dbReference>
<dbReference type="Pfam" id="PF02113">
    <property type="entry name" value="Peptidase_S13"/>
    <property type="match status" value="1"/>
</dbReference>
<comment type="similarity">
    <text evidence="1">Belongs to the peptidase S13 family.</text>
</comment>
<name>A0A419SCM5_9SPHI</name>
<evidence type="ECO:0000313" key="4">
    <source>
        <dbReference type="EMBL" id="RKD20453.1"/>
    </source>
</evidence>
<dbReference type="GO" id="GO:0000270">
    <property type="term" value="P:peptidoglycan metabolic process"/>
    <property type="evidence" value="ECO:0007669"/>
    <property type="project" value="TreeGrafter"/>
</dbReference>
<evidence type="ECO:0000256" key="1">
    <source>
        <dbReference type="ARBA" id="ARBA00006096"/>
    </source>
</evidence>
<dbReference type="Proteomes" id="UP000283433">
    <property type="component" value="Unassembled WGS sequence"/>
</dbReference>
<comment type="caution">
    <text evidence="4">The sequence shown here is derived from an EMBL/GenBank/DDBJ whole genome shotgun (WGS) entry which is preliminary data.</text>
</comment>
<evidence type="ECO:0000256" key="2">
    <source>
        <dbReference type="ARBA" id="ARBA00022801"/>
    </source>
</evidence>
<protein>
    <submittedName>
        <fullName evidence="4">D-alanyl-D-alanine carboxypeptidase/D-alanyl-D-alanine-endopeptidase</fullName>
    </submittedName>
</protein>
<dbReference type="NCBIfam" id="TIGR00666">
    <property type="entry name" value="PBP4"/>
    <property type="match status" value="1"/>
</dbReference>
<dbReference type="OrthoDB" id="9802627at2"/>
<feature type="chain" id="PRO_5019201744" evidence="3">
    <location>
        <begin position="21"/>
        <end position="458"/>
    </location>
</feature>
<feature type="signal peptide" evidence="3">
    <location>
        <begin position="1"/>
        <end position="20"/>
    </location>
</feature>
<dbReference type="InterPro" id="IPR000667">
    <property type="entry name" value="Peptidase_S13"/>
</dbReference>
<dbReference type="InterPro" id="IPR012338">
    <property type="entry name" value="Beta-lactam/transpept-like"/>
</dbReference>
<sequence>MKKAFLLSIFCIAIISKSIAQSLNSKLASAYQKFIASPSLKYASVGFSVLDSKSGNVVFARDENRGLAPASTLKVVTAATALDLLGPDFTYETAVAYTGKIEGNTLNGDLIITGTGDPTLGSERWEKTSKAQVLNRILFNLQQKGIQKINGKVIADASAWDTQSLPIGWIWQDMGNYYGAGTSALCWGENAFYLSFRPGKTAVELNKSSLTYPFLEIHNELSSGAVGSGDNVYAYSAPYTNQIFLRGTYAIDLKKDIGLSLPNPPLAMAYDVADFLNKNGFGNIGYQAKIEGASIAGNALFKIQSPPLSEIVYWFNQKSINLYGEQMLRTLASKFGKSTSTIEGLRVLNNYWGKKGISEGELNIGDGSGLSPANRASTLAMAKVLAYARQQVWFDVFYKSIPLHNQQKMKSGTIADVLAYCGYAGEGQNLSFSIMVNNYQGSTTQMRQQLYRFLDSLK</sequence>
<dbReference type="PRINTS" id="PR00922">
    <property type="entry name" value="DADACBPTASE3"/>
</dbReference>
<dbReference type="PANTHER" id="PTHR30023">
    <property type="entry name" value="D-ALANYL-D-ALANINE CARBOXYPEPTIDASE"/>
    <property type="match status" value="1"/>
</dbReference>
<accession>A0A419SCM5</accession>
<dbReference type="Gene3D" id="3.40.710.10">
    <property type="entry name" value="DD-peptidase/beta-lactamase superfamily"/>
    <property type="match status" value="1"/>
</dbReference>
<evidence type="ECO:0000313" key="5">
    <source>
        <dbReference type="Proteomes" id="UP000283433"/>
    </source>
</evidence>
<dbReference type="Gene3D" id="3.50.80.20">
    <property type="entry name" value="D-Ala-D-Ala carboxypeptidase C, peptidase S13"/>
    <property type="match status" value="1"/>
</dbReference>
<dbReference type="AlphaFoldDB" id="A0A419SCM5"/>
<dbReference type="GO" id="GO:0006508">
    <property type="term" value="P:proteolysis"/>
    <property type="evidence" value="ECO:0007669"/>
    <property type="project" value="InterPro"/>
</dbReference>
<keyword evidence="5" id="KW-1185">Reference proteome</keyword>
<dbReference type="GO" id="GO:0004185">
    <property type="term" value="F:serine-type carboxypeptidase activity"/>
    <property type="evidence" value="ECO:0007669"/>
    <property type="project" value="InterPro"/>
</dbReference>
<dbReference type="EMBL" id="MBTA01000001">
    <property type="protein sequence ID" value="RKD20453.1"/>
    <property type="molecule type" value="Genomic_DNA"/>
</dbReference>
<keyword evidence="4" id="KW-0121">Carboxypeptidase</keyword>
<gene>
    <name evidence="4" type="ORF">BCY91_00340</name>
</gene>
<proteinExistence type="inferred from homology"/>
<keyword evidence="2" id="KW-0378">Hydrolase</keyword>
<keyword evidence="3" id="KW-0732">Signal</keyword>
<evidence type="ECO:0000256" key="3">
    <source>
        <dbReference type="SAM" id="SignalP"/>
    </source>
</evidence>
<dbReference type="RefSeq" id="WP_120180370.1">
    <property type="nucleotide sequence ID" value="NZ_MBTA01000001.1"/>
</dbReference>
<organism evidence="4 5">
    <name type="scientific">Pelobium manganitolerans</name>
    <dbReference type="NCBI Taxonomy" id="1842495"/>
    <lineage>
        <taxon>Bacteria</taxon>
        <taxon>Pseudomonadati</taxon>
        <taxon>Bacteroidota</taxon>
        <taxon>Sphingobacteriia</taxon>
        <taxon>Sphingobacteriales</taxon>
        <taxon>Sphingobacteriaceae</taxon>
        <taxon>Pelobium</taxon>
    </lineage>
</organism>
<dbReference type="PANTHER" id="PTHR30023:SF0">
    <property type="entry name" value="PENICILLIN-SENSITIVE CARBOXYPEPTIDASE A"/>
    <property type="match status" value="1"/>
</dbReference>
<keyword evidence="4" id="KW-0645">Protease</keyword>
<reference evidence="4 5" key="1">
    <citation type="submission" date="2016-07" db="EMBL/GenBank/DDBJ databases">
        <title>Genome of Pelobium manganitolerans.</title>
        <authorList>
            <person name="Wu S."/>
            <person name="Wang G."/>
        </authorList>
    </citation>
    <scope>NUCLEOTIDE SEQUENCE [LARGE SCALE GENOMIC DNA]</scope>
    <source>
        <strain evidence="4 5">YS-25</strain>
    </source>
</reference>